<evidence type="ECO:0000313" key="14">
    <source>
        <dbReference type="Proteomes" id="UP001558652"/>
    </source>
</evidence>
<dbReference type="SMART" id="SM00102">
    <property type="entry name" value="ADF"/>
    <property type="match status" value="2"/>
</dbReference>
<evidence type="ECO:0000256" key="4">
    <source>
        <dbReference type="ARBA" id="ARBA00022490"/>
    </source>
</evidence>
<dbReference type="GO" id="GO:0005938">
    <property type="term" value="C:cell cortex"/>
    <property type="evidence" value="ECO:0007669"/>
    <property type="project" value="UniProtKB-SubCell"/>
</dbReference>
<dbReference type="InterPro" id="IPR029006">
    <property type="entry name" value="ADF-H/Gelsolin-like_dom_sf"/>
</dbReference>
<keyword evidence="5" id="KW-0677">Repeat</keyword>
<keyword evidence="14" id="KW-1185">Reference proteome</keyword>
<dbReference type="InterPro" id="IPR028458">
    <property type="entry name" value="Twinfilin"/>
</dbReference>
<dbReference type="GO" id="GO:0003779">
    <property type="term" value="F:actin binding"/>
    <property type="evidence" value="ECO:0007669"/>
    <property type="project" value="UniProtKB-KW"/>
</dbReference>
<comment type="function">
    <text evidence="9">Actin-binding protein involved in motile and morphological processes. Inhibits actin polymerization, likely by sequestering G-actin.</text>
</comment>
<keyword evidence="7" id="KW-0206">Cytoskeleton</keyword>
<dbReference type="PANTHER" id="PTHR13759">
    <property type="entry name" value="TWINFILIN"/>
    <property type="match status" value="1"/>
</dbReference>
<dbReference type="CDD" id="cd11285">
    <property type="entry name" value="ADF_Twf-N_like"/>
    <property type="match status" value="1"/>
</dbReference>
<comment type="subcellular location">
    <subcellularLocation>
        <location evidence="2">Cytoplasm</location>
        <location evidence="2">Cell cortex</location>
    </subcellularLocation>
    <subcellularLocation>
        <location evidence="1">Cytoplasm</location>
        <location evidence="1">Cytoskeleton</location>
    </subcellularLocation>
</comment>
<evidence type="ECO:0000256" key="3">
    <source>
        <dbReference type="ARBA" id="ARBA00009557"/>
    </source>
</evidence>
<evidence type="ECO:0000256" key="5">
    <source>
        <dbReference type="ARBA" id="ARBA00022737"/>
    </source>
</evidence>
<dbReference type="AlphaFoldDB" id="A0ABD0Y0Y8"/>
<evidence type="ECO:0000256" key="7">
    <source>
        <dbReference type="ARBA" id="ARBA00023212"/>
    </source>
</evidence>
<evidence type="ECO:0000256" key="6">
    <source>
        <dbReference type="ARBA" id="ARBA00023203"/>
    </source>
</evidence>
<dbReference type="PROSITE" id="PS51263">
    <property type="entry name" value="ADF_H"/>
    <property type="match status" value="2"/>
</dbReference>
<name>A0ABD0Y0Y8_9HEMI</name>
<feature type="domain" description="ADF-H" evidence="12">
    <location>
        <begin position="188"/>
        <end position="325"/>
    </location>
</feature>
<comment type="caution">
    <text evidence="13">The sequence shown here is derived from an EMBL/GenBank/DDBJ whole genome shotgun (WGS) entry which is preliminary data.</text>
</comment>
<evidence type="ECO:0000256" key="8">
    <source>
        <dbReference type="ARBA" id="ARBA00038532"/>
    </source>
</evidence>
<feature type="region of interest" description="Disordered" evidence="11">
    <location>
        <begin position="328"/>
        <end position="354"/>
    </location>
</feature>
<proteinExistence type="inferred from homology"/>
<dbReference type="Proteomes" id="UP001558652">
    <property type="component" value="Unassembled WGS sequence"/>
</dbReference>
<evidence type="ECO:0000256" key="11">
    <source>
        <dbReference type="SAM" id="MobiDB-lite"/>
    </source>
</evidence>
<evidence type="ECO:0000313" key="13">
    <source>
        <dbReference type="EMBL" id="KAL1116847.1"/>
    </source>
</evidence>
<reference evidence="13 14" key="1">
    <citation type="submission" date="2024-07" db="EMBL/GenBank/DDBJ databases">
        <title>Chromosome-level genome assembly of the water stick insect Ranatra chinensis (Heteroptera: Nepidae).</title>
        <authorList>
            <person name="Liu X."/>
        </authorList>
    </citation>
    <scope>NUCLEOTIDE SEQUENCE [LARGE SCALE GENOMIC DNA]</scope>
    <source>
        <strain evidence="13">Cailab_2021Rc</strain>
        <tissue evidence="13">Muscle</tissue>
    </source>
</reference>
<feature type="domain" description="ADF-H" evidence="12">
    <location>
        <begin position="19"/>
        <end position="154"/>
    </location>
</feature>
<dbReference type="InterPro" id="IPR002108">
    <property type="entry name" value="ADF-H"/>
</dbReference>
<dbReference type="FunFam" id="3.40.20.10:FF:000007">
    <property type="entry name" value="Twinfilin-1 isoform 1"/>
    <property type="match status" value="1"/>
</dbReference>
<protein>
    <recommendedName>
        <fullName evidence="10">Twinfilin</fullName>
    </recommendedName>
</protein>
<evidence type="ECO:0000259" key="12">
    <source>
        <dbReference type="PROSITE" id="PS51263"/>
    </source>
</evidence>
<dbReference type="EMBL" id="JBFDAA010000017">
    <property type="protein sequence ID" value="KAL1116847.1"/>
    <property type="molecule type" value="Genomic_DNA"/>
</dbReference>
<comment type="subunit">
    <text evidence="8">Interacts with G-actin; ADP-actin form.</text>
</comment>
<comment type="similarity">
    <text evidence="3">Belongs to the actin-binding proteins ADF family. Twinfilin subfamily.</text>
</comment>
<keyword evidence="6" id="KW-0009">Actin-binding</keyword>
<dbReference type="SUPFAM" id="SSF55753">
    <property type="entry name" value="Actin depolymerizing proteins"/>
    <property type="match status" value="2"/>
</dbReference>
<dbReference type="CDD" id="cd11284">
    <property type="entry name" value="ADF_Twf-C_like"/>
    <property type="match status" value="1"/>
</dbReference>
<evidence type="ECO:0000256" key="10">
    <source>
        <dbReference type="ARBA" id="ARBA00069496"/>
    </source>
</evidence>
<evidence type="ECO:0000256" key="9">
    <source>
        <dbReference type="ARBA" id="ARBA00056419"/>
    </source>
</evidence>
<gene>
    <name evidence="13" type="ORF">AAG570_005316</name>
</gene>
<dbReference type="GO" id="GO:0005856">
    <property type="term" value="C:cytoskeleton"/>
    <property type="evidence" value="ECO:0007669"/>
    <property type="project" value="UniProtKB-SubCell"/>
</dbReference>
<feature type="compositionally biased region" description="Basic residues" evidence="11">
    <location>
        <begin position="345"/>
        <end position="354"/>
    </location>
</feature>
<dbReference type="Pfam" id="PF00241">
    <property type="entry name" value="Cofilin_ADF"/>
    <property type="match status" value="2"/>
</dbReference>
<organism evidence="13 14">
    <name type="scientific">Ranatra chinensis</name>
    <dbReference type="NCBI Taxonomy" id="642074"/>
    <lineage>
        <taxon>Eukaryota</taxon>
        <taxon>Metazoa</taxon>
        <taxon>Ecdysozoa</taxon>
        <taxon>Arthropoda</taxon>
        <taxon>Hexapoda</taxon>
        <taxon>Insecta</taxon>
        <taxon>Pterygota</taxon>
        <taxon>Neoptera</taxon>
        <taxon>Paraneoptera</taxon>
        <taxon>Hemiptera</taxon>
        <taxon>Heteroptera</taxon>
        <taxon>Panheteroptera</taxon>
        <taxon>Nepomorpha</taxon>
        <taxon>Nepidae</taxon>
        <taxon>Ranatrinae</taxon>
        <taxon>Ranatra</taxon>
    </lineage>
</organism>
<sequence>MRSVLVESQVDFRTLGCQVCETTNDSLMKFFGKCRSGKVRAFKISIENEELTLAGYKEAKGTWEDDYDRYVKPLAVEGQPCYIMYRLDAKNETGGYSWLLISWSPDDSPIRQKMLYASTKATLKHEFGRGQIKEELHATTPEEVVLSGLMKQRSAAGTPAPLTPREEELSDLSAGLVSATCGSQLLGSVAIPLVEAAVRALQALKTDSQHNYVKLKIDIPAEQIVLDSSEMVPVAALGSKVPKDSARYHLFRFDYTHEGRPHQAIMFIYSMPGYSCPVKERMLYSASKGPFLETLEQKLSLKVDKKLEIESGEDLSYEYLYEELHPKTTLPRPRFEKPKGPPNRGAKRITKSQQ</sequence>
<keyword evidence="4" id="KW-0963">Cytoplasm</keyword>
<dbReference type="FunFam" id="3.40.20.10:FF:000042">
    <property type="entry name" value="Actin depolymerizing protein"/>
    <property type="match status" value="1"/>
</dbReference>
<accession>A0ABD0Y0Y8</accession>
<dbReference type="Gene3D" id="3.40.20.10">
    <property type="entry name" value="Severin"/>
    <property type="match status" value="2"/>
</dbReference>
<evidence type="ECO:0000256" key="1">
    <source>
        <dbReference type="ARBA" id="ARBA00004245"/>
    </source>
</evidence>
<evidence type="ECO:0000256" key="2">
    <source>
        <dbReference type="ARBA" id="ARBA00004544"/>
    </source>
</evidence>
<dbReference type="PANTHER" id="PTHR13759:SF1">
    <property type="entry name" value="TWINFILIN"/>
    <property type="match status" value="1"/>
</dbReference>